<comment type="subcellular location">
    <subcellularLocation>
        <location evidence="1">Cell membrane</location>
        <topology evidence="1">Multi-pass membrane protein</topology>
    </subcellularLocation>
</comment>
<dbReference type="InterPro" id="IPR038731">
    <property type="entry name" value="RgtA/B/C-like"/>
</dbReference>
<comment type="caution">
    <text evidence="10">The sequence shown here is derived from an EMBL/GenBank/DDBJ whole genome shotgun (WGS) entry which is preliminary data.</text>
</comment>
<dbReference type="AlphaFoldDB" id="A0A559KDA9"/>
<feature type="transmembrane region" description="Helical" evidence="8">
    <location>
        <begin position="139"/>
        <end position="161"/>
    </location>
</feature>
<evidence type="ECO:0000256" key="4">
    <source>
        <dbReference type="ARBA" id="ARBA00022679"/>
    </source>
</evidence>
<feature type="transmembrane region" description="Helical" evidence="8">
    <location>
        <begin position="384"/>
        <end position="407"/>
    </location>
</feature>
<evidence type="ECO:0000256" key="5">
    <source>
        <dbReference type="ARBA" id="ARBA00022692"/>
    </source>
</evidence>
<dbReference type="GO" id="GO:0005886">
    <property type="term" value="C:plasma membrane"/>
    <property type="evidence" value="ECO:0007669"/>
    <property type="project" value="UniProtKB-SubCell"/>
</dbReference>
<dbReference type="Pfam" id="PF13231">
    <property type="entry name" value="PMT_2"/>
    <property type="match status" value="1"/>
</dbReference>
<keyword evidence="4 10" id="KW-0808">Transferase</keyword>
<evidence type="ECO:0000256" key="8">
    <source>
        <dbReference type="SAM" id="Phobius"/>
    </source>
</evidence>
<keyword evidence="11" id="KW-1185">Reference proteome</keyword>
<feature type="transmembrane region" description="Helical" evidence="8">
    <location>
        <begin position="216"/>
        <end position="236"/>
    </location>
</feature>
<evidence type="ECO:0000256" key="7">
    <source>
        <dbReference type="ARBA" id="ARBA00023136"/>
    </source>
</evidence>
<dbReference type="PANTHER" id="PTHR33908">
    <property type="entry name" value="MANNOSYLTRANSFERASE YKCB-RELATED"/>
    <property type="match status" value="1"/>
</dbReference>
<keyword evidence="5 8" id="KW-0812">Transmembrane</keyword>
<keyword evidence="6 8" id="KW-1133">Transmembrane helix</keyword>
<evidence type="ECO:0000313" key="11">
    <source>
        <dbReference type="Proteomes" id="UP000317036"/>
    </source>
</evidence>
<feature type="transmembrane region" description="Helical" evidence="8">
    <location>
        <begin position="73"/>
        <end position="89"/>
    </location>
</feature>
<feature type="transmembrane region" description="Helical" evidence="8">
    <location>
        <begin position="355"/>
        <end position="378"/>
    </location>
</feature>
<proteinExistence type="predicted"/>
<keyword evidence="7 8" id="KW-0472">Membrane</keyword>
<evidence type="ECO:0000259" key="9">
    <source>
        <dbReference type="Pfam" id="PF13231"/>
    </source>
</evidence>
<reference evidence="10 11" key="1">
    <citation type="submission" date="2019-07" db="EMBL/GenBank/DDBJ databases">
        <authorList>
            <person name="Kim J."/>
        </authorList>
    </citation>
    <scope>NUCLEOTIDE SEQUENCE [LARGE SCALE GENOMIC DNA]</scope>
    <source>
        <strain evidence="10 11">JC52</strain>
    </source>
</reference>
<evidence type="ECO:0000256" key="6">
    <source>
        <dbReference type="ARBA" id="ARBA00022989"/>
    </source>
</evidence>
<evidence type="ECO:0000256" key="3">
    <source>
        <dbReference type="ARBA" id="ARBA00022676"/>
    </source>
</evidence>
<dbReference type="EMBL" id="VNJI01000010">
    <property type="protein sequence ID" value="TVY10084.1"/>
    <property type="molecule type" value="Genomic_DNA"/>
</dbReference>
<dbReference type="RefSeq" id="WP_144846135.1">
    <property type="nucleotide sequence ID" value="NZ_VNJI01000010.1"/>
</dbReference>
<feature type="transmembrane region" description="Helical" evidence="8">
    <location>
        <begin position="173"/>
        <end position="204"/>
    </location>
</feature>
<dbReference type="OrthoDB" id="2514438at2"/>
<keyword evidence="3" id="KW-0328">Glycosyltransferase</keyword>
<evidence type="ECO:0000313" key="10">
    <source>
        <dbReference type="EMBL" id="TVY10084.1"/>
    </source>
</evidence>
<keyword evidence="2" id="KW-1003">Cell membrane</keyword>
<gene>
    <name evidence="10" type="ORF">FPZ49_10190</name>
</gene>
<name>A0A559KDA9_9BACL</name>
<dbReference type="GO" id="GO:0009103">
    <property type="term" value="P:lipopolysaccharide biosynthetic process"/>
    <property type="evidence" value="ECO:0007669"/>
    <property type="project" value="UniProtKB-ARBA"/>
</dbReference>
<evidence type="ECO:0000256" key="1">
    <source>
        <dbReference type="ARBA" id="ARBA00004651"/>
    </source>
</evidence>
<organism evidence="10 11">
    <name type="scientific">Paenibacillus cremeus</name>
    <dbReference type="NCBI Taxonomy" id="2163881"/>
    <lineage>
        <taxon>Bacteria</taxon>
        <taxon>Bacillati</taxon>
        <taxon>Bacillota</taxon>
        <taxon>Bacilli</taxon>
        <taxon>Bacillales</taxon>
        <taxon>Paenibacillaceae</taxon>
        <taxon>Paenibacillus</taxon>
    </lineage>
</organism>
<protein>
    <submittedName>
        <fullName evidence="10">Glycosyltransferase family 39 protein</fullName>
    </submittedName>
</protein>
<sequence length="428" mass="49747">MNQLYHIYHKYKNLEFIYIIPLVLLALDKKLDHYFWRLRSGYGFPQSEDSQWYIDYAHNLMATYKIGLTMNDLLYVGYNVLLTVLLAIVKEPENILLIQAVTASLNVILVYLITRKLFNRLSAIFASYFYSEAWDTTLWAMYILSESFFISVMLLCIYFLVMMMDTKQRKYQILFAVTAFYMMIFRPTGIILLAFIFGYILYNLKKETILHFVKKYRYVLGGLITAVVVAAVYFLAGDKLEPLVTSMQFNAKKVMYNIYAKGWIYDKPTAFDAPFKPDYNINILNSLVLSFIINNWDHVMAIYGRRSIAFFGPWVWETNIHTLHGIKKLILNLIPTGLFLAGTVGAFMNKQFKKVSIVWLIILSIFIFCVIFFIDWMYRYKVPATPFIAIAAGYGAERIIHVAIVIAKKYTGLLLHGSRQSADRHTSV</sequence>
<feature type="transmembrane region" description="Helical" evidence="8">
    <location>
        <begin position="329"/>
        <end position="348"/>
    </location>
</feature>
<accession>A0A559KDA9</accession>
<feature type="domain" description="Glycosyltransferase RgtA/B/C/D-like" evidence="9">
    <location>
        <begin position="86"/>
        <end position="230"/>
    </location>
</feature>
<dbReference type="Proteomes" id="UP000317036">
    <property type="component" value="Unassembled WGS sequence"/>
</dbReference>
<evidence type="ECO:0000256" key="2">
    <source>
        <dbReference type="ARBA" id="ARBA00022475"/>
    </source>
</evidence>
<dbReference type="InterPro" id="IPR050297">
    <property type="entry name" value="LipidA_mod_glycosyltrf_83"/>
</dbReference>
<feature type="transmembrane region" description="Helical" evidence="8">
    <location>
        <begin position="95"/>
        <end position="118"/>
    </location>
</feature>
<dbReference type="PANTHER" id="PTHR33908:SF11">
    <property type="entry name" value="MEMBRANE PROTEIN"/>
    <property type="match status" value="1"/>
</dbReference>
<dbReference type="GO" id="GO:0016763">
    <property type="term" value="F:pentosyltransferase activity"/>
    <property type="evidence" value="ECO:0007669"/>
    <property type="project" value="TreeGrafter"/>
</dbReference>